<evidence type="ECO:0000256" key="8">
    <source>
        <dbReference type="ARBA" id="ARBA00022840"/>
    </source>
</evidence>
<dbReference type="SUPFAM" id="SSF56112">
    <property type="entry name" value="Protein kinase-like (PK-like)"/>
    <property type="match status" value="1"/>
</dbReference>
<dbReference type="Pfam" id="PF00069">
    <property type="entry name" value="Pkinase"/>
    <property type="match status" value="1"/>
</dbReference>
<keyword evidence="8" id="KW-0067">ATP-binding</keyword>
<dbReference type="GO" id="GO:0120025">
    <property type="term" value="C:plasma membrane bounded cell projection"/>
    <property type="evidence" value="ECO:0007669"/>
    <property type="project" value="UniProtKB-ARBA"/>
</dbReference>
<dbReference type="SMART" id="SM00220">
    <property type="entry name" value="S_TKc"/>
    <property type="match status" value="1"/>
</dbReference>
<evidence type="ECO:0000256" key="6">
    <source>
        <dbReference type="ARBA" id="ARBA00022741"/>
    </source>
</evidence>
<proteinExistence type="inferred from homology"/>
<dbReference type="EMBL" id="OB660068">
    <property type="protein sequence ID" value="CAD7222515.1"/>
    <property type="molecule type" value="Genomic_DNA"/>
</dbReference>
<evidence type="ECO:0000256" key="11">
    <source>
        <dbReference type="SAM" id="MobiDB-lite"/>
    </source>
</evidence>
<dbReference type="PROSITE" id="PS00108">
    <property type="entry name" value="PROTEIN_KINASE_ST"/>
    <property type="match status" value="1"/>
</dbReference>
<comment type="catalytic activity">
    <reaction evidence="10">
        <text>L-seryl-[protein] + ATP = O-phospho-L-seryl-[protein] + ADP + H(+)</text>
        <dbReference type="Rhea" id="RHEA:17989"/>
        <dbReference type="Rhea" id="RHEA-COMP:9863"/>
        <dbReference type="Rhea" id="RHEA-COMP:11604"/>
        <dbReference type="ChEBI" id="CHEBI:15378"/>
        <dbReference type="ChEBI" id="CHEBI:29999"/>
        <dbReference type="ChEBI" id="CHEBI:30616"/>
        <dbReference type="ChEBI" id="CHEBI:83421"/>
        <dbReference type="ChEBI" id="CHEBI:456216"/>
        <dbReference type="EC" id="2.7.11.1"/>
    </reaction>
</comment>
<keyword evidence="3" id="KW-0723">Serine/threonine-protein kinase</keyword>
<feature type="domain" description="Protein kinase" evidence="12">
    <location>
        <begin position="23"/>
        <end position="275"/>
    </location>
</feature>
<dbReference type="PANTHER" id="PTHR24346">
    <property type="entry name" value="MAP/MICROTUBULE AFFINITY-REGULATING KINASE"/>
    <property type="match status" value="1"/>
</dbReference>
<keyword evidence="6" id="KW-0547">Nucleotide-binding</keyword>
<organism evidence="13">
    <name type="scientific">Cyprideis torosa</name>
    <dbReference type="NCBI Taxonomy" id="163714"/>
    <lineage>
        <taxon>Eukaryota</taxon>
        <taxon>Metazoa</taxon>
        <taxon>Ecdysozoa</taxon>
        <taxon>Arthropoda</taxon>
        <taxon>Crustacea</taxon>
        <taxon>Oligostraca</taxon>
        <taxon>Ostracoda</taxon>
        <taxon>Podocopa</taxon>
        <taxon>Podocopida</taxon>
        <taxon>Cytherocopina</taxon>
        <taxon>Cytheroidea</taxon>
        <taxon>Cytherideidae</taxon>
        <taxon>Cyprideis</taxon>
    </lineage>
</organism>
<evidence type="ECO:0000256" key="7">
    <source>
        <dbReference type="ARBA" id="ARBA00022777"/>
    </source>
</evidence>
<dbReference type="Gene3D" id="1.10.510.10">
    <property type="entry name" value="Transferase(Phosphotransferase) domain 1"/>
    <property type="match status" value="1"/>
</dbReference>
<feature type="compositionally biased region" description="Pro residues" evidence="11">
    <location>
        <begin position="376"/>
        <end position="385"/>
    </location>
</feature>
<evidence type="ECO:0000256" key="3">
    <source>
        <dbReference type="ARBA" id="ARBA00022527"/>
    </source>
</evidence>
<comment type="catalytic activity">
    <reaction evidence="9">
        <text>L-threonyl-[protein] + ATP = O-phospho-L-threonyl-[protein] + ADP + H(+)</text>
        <dbReference type="Rhea" id="RHEA:46608"/>
        <dbReference type="Rhea" id="RHEA-COMP:11060"/>
        <dbReference type="Rhea" id="RHEA-COMP:11605"/>
        <dbReference type="ChEBI" id="CHEBI:15378"/>
        <dbReference type="ChEBI" id="CHEBI:30013"/>
        <dbReference type="ChEBI" id="CHEBI:30616"/>
        <dbReference type="ChEBI" id="CHEBI:61977"/>
        <dbReference type="ChEBI" id="CHEBI:456216"/>
        <dbReference type="EC" id="2.7.11.1"/>
    </reaction>
</comment>
<dbReference type="PANTHER" id="PTHR24346:SF110">
    <property type="entry name" value="NON-SPECIFIC SERINE_THREONINE PROTEIN KINASE"/>
    <property type="match status" value="1"/>
</dbReference>
<sequence length="552" mass="61640">MSKDKAKHSSSAGFNPQVKVGHYFLGETLGVGTFGKVKIGTHDVTGHKVAVKILNREKIKDLDVVNKIKREIQNMKVFRHPHIIKLYQVISTPSDIFMVMEYVSGGELFDYIVRHGRLKESEARRFFQQIVSGVAHCHKHMIVHRDLKPENLLLDKKLNVKIADFGLSNMMLDGEFLRTSCGSPNYAAPEVISGKLYAGPEVDIWSCGVILYALLCGTLPFDDEHVPTLFRKIKAGVFPIPDYLDKSVVSLLCHMLTVDPLKRATIEDITVHEWFQKDLAGYLFPRPNDQDTTIIDQSVVEEVCERYNVTEEEVHAALLDEDSVDQLAICYQLILDNKDVDHLEHQVAIDAFYRLPDDRSGSSANASEAHNALAPCPSPVPGGPKPHPERISPALREQASLDSNAVPRSQKKAKWHLGIRSQSKPMDIMGEVFSAMKALKFEWMVVNPFHVKVRRSNPVSGRFSYMQLQLYQVRARERCCEDGSGGNGSASGGSGDEKGAEAGTSPVPHQMTIAPGDEDHHHPLLYLQDNHSGHFTMEFFEMCAALIAQLAR</sequence>
<dbReference type="Gene3D" id="1.10.8.10">
    <property type="entry name" value="DNA helicase RuvA subunit, C-terminal domain"/>
    <property type="match status" value="1"/>
</dbReference>
<gene>
    <name evidence="13" type="ORF">CTOB1V02_LOCUS517</name>
</gene>
<dbReference type="Pfam" id="PF16579">
    <property type="entry name" value="AdenylateSensor"/>
    <property type="match status" value="1"/>
</dbReference>
<dbReference type="Pfam" id="PF21147">
    <property type="entry name" value="AMPK_alpha_AID"/>
    <property type="match status" value="1"/>
</dbReference>
<dbReference type="SUPFAM" id="SSF103243">
    <property type="entry name" value="KA1-like"/>
    <property type="match status" value="1"/>
</dbReference>
<dbReference type="FunFam" id="1.10.510.10:FF:000079">
    <property type="entry name" value="Non-specific serine/threonine protein kinase"/>
    <property type="match status" value="1"/>
</dbReference>
<dbReference type="OrthoDB" id="193931at2759"/>
<feature type="region of interest" description="Disordered" evidence="11">
    <location>
        <begin position="479"/>
        <end position="507"/>
    </location>
</feature>
<evidence type="ECO:0000256" key="4">
    <source>
        <dbReference type="ARBA" id="ARBA00022553"/>
    </source>
</evidence>
<evidence type="ECO:0000256" key="9">
    <source>
        <dbReference type="ARBA" id="ARBA00047899"/>
    </source>
</evidence>
<protein>
    <recommendedName>
        <fullName evidence="2">non-specific serine/threonine protein kinase</fullName>
        <ecNumber evidence="2">2.7.11.1</ecNumber>
    </recommendedName>
</protein>
<dbReference type="GO" id="GO:0004679">
    <property type="term" value="F:AMP-activated protein kinase activity"/>
    <property type="evidence" value="ECO:0007669"/>
    <property type="project" value="UniProtKB-ARBA"/>
</dbReference>
<dbReference type="CDD" id="cd12122">
    <property type="entry name" value="AMPKA_C"/>
    <property type="match status" value="1"/>
</dbReference>
<dbReference type="InterPro" id="IPR049020">
    <property type="entry name" value="PRKAA1/2_AID"/>
</dbReference>
<comment type="similarity">
    <text evidence="1">Belongs to the protein kinase superfamily. CAMK Ser/Thr protein kinase family. SNF1 subfamily.</text>
</comment>
<keyword evidence="4" id="KW-0597">Phosphoprotein</keyword>
<evidence type="ECO:0000313" key="13">
    <source>
        <dbReference type="EMBL" id="CAD7222515.1"/>
    </source>
</evidence>
<dbReference type="FunFam" id="3.30.200.20:FF:001336">
    <property type="entry name" value="Non-specific serine/threonine protein kinase"/>
    <property type="match status" value="1"/>
</dbReference>
<keyword evidence="5" id="KW-0808">Transferase</keyword>
<dbReference type="PROSITE" id="PS00107">
    <property type="entry name" value="PROTEIN_KINASE_ATP"/>
    <property type="match status" value="1"/>
</dbReference>
<name>A0A7R8W3L5_9CRUS</name>
<feature type="region of interest" description="Disordered" evidence="11">
    <location>
        <begin position="360"/>
        <end position="391"/>
    </location>
</feature>
<evidence type="ECO:0000256" key="2">
    <source>
        <dbReference type="ARBA" id="ARBA00012513"/>
    </source>
</evidence>
<dbReference type="CDD" id="cd14079">
    <property type="entry name" value="STKc_AMPK_alpha"/>
    <property type="match status" value="1"/>
</dbReference>
<dbReference type="InterPro" id="IPR000719">
    <property type="entry name" value="Prot_kinase_dom"/>
</dbReference>
<reference evidence="13" key="1">
    <citation type="submission" date="2020-11" db="EMBL/GenBank/DDBJ databases">
        <authorList>
            <person name="Tran Van P."/>
        </authorList>
    </citation>
    <scope>NUCLEOTIDE SEQUENCE</scope>
</reference>
<dbReference type="GO" id="GO:0035556">
    <property type="term" value="P:intracellular signal transduction"/>
    <property type="evidence" value="ECO:0007669"/>
    <property type="project" value="TreeGrafter"/>
</dbReference>
<feature type="compositionally biased region" description="Gly residues" evidence="11">
    <location>
        <begin position="483"/>
        <end position="494"/>
    </location>
</feature>
<dbReference type="AlphaFoldDB" id="A0A7R8W3L5"/>
<dbReference type="InterPro" id="IPR017441">
    <property type="entry name" value="Protein_kinase_ATP_BS"/>
</dbReference>
<dbReference type="Gene3D" id="3.30.200.20">
    <property type="entry name" value="Phosphorylase Kinase, domain 1"/>
    <property type="match status" value="1"/>
</dbReference>
<accession>A0A7R8W3L5</accession>
<keyword evidence="7" id="KW-0418">Kinase</keyword>
<dbReference type="Gene3D" id="3.30.310.80">
    <property type="entry name" value="Kinase associated domain 1, KA1"/>
    <property type="match status" value="1"/>
</dbReference>
<evidence type="ECO:0000256" key="5">
    <source>
        <dbReference type="ARBA" id="ARBA00022679"/>
    </source>
</evidence>
<dbReference type="EC" id="2.7.11.1" evidence="2"/>
<dbReference type="InterPro" id="IPR008271">
    <property type="entry name" value="Ser/Thr_kinase_AS"/>
</dbReference>
<evidence type="ECO:0000256" key="1">
    <source>
        <dbReference type="ARBA" id="ARBA00006234"/>
    </source>
</evidence>
<dbReference type="PROSITE" id="PS50011">
    <property type="entry name" value="PROTEIN_KINASE_DOM"/>
    <property type="match status" value="1"/>
</dbReference>
<dbReference type="GO" id="GO:0005524">
    <property type="term" value="F:ATP binding"/>
    <property type="evidence" value="ECO:0007669"/>
    <property type="project" value="UniProtKB-UniRule"/>
</dbReference>
<dbReference type="InterPro" id="IPR011009">
    <property type="entry name" value="Kinase-like_dom_sf"/>
</dbReference>
<evidence type="ECO:0000256" key="10">
    <source>
        <dbReference type="ARBA" id="ARBA00048679"/>
    </source>
</evidence>
<dbReference type="GO" id="GO:0005737">
    <property type="term" value="C:cytoplasm"/>
    <property type="evidence" value="ECO:0007669"/>
    <property type="project" value="TreeGrafter"/>
</dbReference>
<dbReference type="InterPro" id="IPR032270">
    <property type="entry name" value="AMPK_C"/>
</dbReference>
<dbReference type="InterPro" id="IPR028375">
    <property type="entry name" value="KA1/Ssp2_C"/>
</dbReference>
<evidence type="ECO:0000259" key="12">
    <source>
        <dbReference type="PROSITE" id="PS50011"/>
    </source>
</evidence>